<keyword evidence="3" id="KW-1185">Reference proteome</keyword>
<evidence type="ECO:0000259" key="1">
    <source>
        <dbReference type="Pfam" id="PF07872"/>
    </source>
</evidence>
<dbReference type="RefSeq" id="WP_047943485.1">
    <property type="nucleotide sequence ID" value="NZ_CP053989.1"/>
</dbReference>
<dbReference type="OrthoDB" id="48766at2"/>
<protein>
    <recommendedName>
        <fullName evidence="1">DUF1659 domain-containing protein</fullName>
    </recommendedName>
</protein>
<dbReference type="GeneID" id="56349548"/>
<dbReference type="AlphaFoldDB" id="A0A0J1L792"/>
<reference evidence="2 3" key="1">
    <citation type="submission" date="2015-05" db="EMBL/GenBank/DDBJ databases">
        <title>Whole genome sequence and identification of bacterial endophytes from Costus igneus.</title>
        <authorList>
            <person name="Lee Y.P."/>
            <person name="Gan H.M."/>
            <person name="Eng W."/>
            <person name="Wheatley M.S."/>
            <person name="Caraballo A."/>
            <person name="Polter S."/>
            <person name="Savka M.A."/>
            <person name="Hudson A.O."/>
        </authorList>
    </citation>
    <scope>NUCLEOTIDE SEQUENCE [LARGE SCALE GENOMIC DNA]</scope>
    <source>
        <strain evidence="2 3">RIT379</strain>
    </source>
</reference>
<accession>A0A0J1L792</accession>
<gene>
    <name evidence="2" type="ORF">ABW02_17055</name>
</gene>
<evidence type="ECO:0000313" key="2">
    <source>
        <dbReference type="EMBL" id="KLV24765.1"/>
    </source>
</evidence>
<sequence length="75" mass="8276">MAQALWNEASLKLAFLNGMKENGDPNLVIKTFRNLNETATPEQIYAAAQGLASLVTYSLYSVERNDISEIVEVEA</sequence>
<dbReference type="Pfam" id="PF07872">
    <property type="entry name" value="DUF1659"/>
    <property type="match status" value="1"/>
</dbReference>
<organism evidence="2 3">
    <name type="scientific">Niallia circulans</name>
    <name type="common">Bacillus circulans</name>
    <dbReference type="NCBI Taxonomy" id="1397"/>
    <lineage>
        <taxon>Bacteria</taxon>
        <taxon>Bacillati</taxon>
        <taxon>Bacillota</taxon>
        <taxon>Bacilli</taxon>
        <taxon>Bacillales</taxon>
        <taxon>Bacillaceae</taxon>
        <taxon>Niallia</taxon>
    </lineage>
</organism>
<dbReference type="Proteomes" id="UP000036045">
    <property type="component" value="Unassembled WGS sequence"/>
</dbReference>
<proteinExistence type="predicted"/>
<feature type="domain" description="DUF1659" evidence="1">
    <location>
        <begin position="3"/>
        <end position="72"/>
    </location>
</feature>
<evidence type="ECO:0000313" key="3">
    <source>
        <dbReference type="Proteomes" id="UP000036045"/>
    </source>
</evidence>
<dbReference type="PATRIC" id="fig|1397.4.peg.1617"/>
<dbReference type="EMBL" id="LDPH01000019">
    <property type="protein sequence ID" value="KLV24765.1"/>
    <property type="molecule type" value="Genomic_DNA"/>
</dbReference>
<comment type="caution">
    <text evidence="2">The sequence shown here is derived from an EMBL/GenBank/DDBJ whole genome shotgun (WGS) entry which is preliminary data.</text>
</comment>
<name>A0A0J1L792_NIACI</name>
<dbReference type="InterPro" id="IPR012454">
    <property type="entry name" value="DUF1659"/>
</dbReference>